<dbReference type="SMART" id="SM00054">
    <property type="entry name" value="EFh"/>
    <property type="match status" value="3"/>
</dbReference>
<dbReference type="InterPro" id="IPR018247">
    <property type="entry name" value="EF_Hand_1_Ca_BS"/>
</dbReference>
<name>A0A8S3TD34_MYTED</name>
<dbReference type="EMBL" id="CAJPWZ010001948">
    <property type="protein sequence ID" value="CAG2227032.1"/>
    <property type="molecule type" value="Genomic_DNA"/>
</dbReference>
<dbReference type="Pfam" id="PF00078">
    <property type="entry name" value="RVT_1"/>
    <property type="match status" value="1"/>
</dbReference>
<evidence type="ECO:0000259" key="9">
    <source>
        <dbReference type="PROSITE" id="PS50878"/>
    </source>
</evidence>
<dbReference type="GO" id="GO:0016459">
    <property type="term" value="C:myosin complex"/>
    <property type="evidence" value="ECO:0007669"/>
    <property type="project" value="UniProtKB-KW"/>
</dbReference>
<dbReference type="InterPro" id="IPR043502">
    <property type="entry name" value="DNA/RNA_pol_sf"/>
</dbReference>
<feature type="domain" description="EF-hand" evidence="8">
    <location>
        <begin position="371"/>
        <end position="406"/>
    </location>
</feature>
<organism evidence="10 11">
    <name type="scientific">Mytilus edulis</name>
    <name type="common">Blue mussel</name>
    <dbReference type="NCBI Taxonomy" id="6550"/>
    <lineage>
        <taxon>Eukaryota</taxon>
        <taxon>Metazoa</taxon>
        <taxon>Spiralia</taxon>
        <taxon>Lophotrochozoa</taxon>
        <taxon>Mollusca</taxon>
        <taxon>Bivalvia</taxon>
        <taxon>Autobranchia</taxon>
        <taxon>Pteriomorphia</taxon>
        <taxon>Mytilida</taxon>
        <taxon>Mytiloidea</taxon>
        <taxon>Mytilidae</taxon>
        <taxon>Mytilinae</taxon>
        <taxon>Mytilus</taxon>
    </lineage>
</organism>
<dbReference type="Pfam" id="PF00036">
    <property type="entry name" value="EF-hand_1"/>
    <property type="match status" value="1"/>
</dbReference>
<evidence type="ECO:0000256" key="1">
    <source>
        <dbReference type="ARBA" id="ARBA00022737"/>
    </source>
</evidence>
<dbReference type="FunFam" id="1.10.238.10:FF:000527">
    <property type="entry name" value="Calmodulin-3"/>
    <property type="match status" value="1"/>
</dbReference>
<dbReference type="Proteomes" id="UP000683360">
    <property type="component" value="Unassembled WGS sequence"/>
</dbReference>
<feature type="domain" description="EF-hand" evidence="8">
    <location>
        <begin position="453"/>
        <end position="485"/>
    </location>
</feature>
<sequence length="485" mass="55133">MEVKMEDNSICTDPKIVLDKWKCDFSNMLNSGNLYETTEKDVNSCIITDDILDSEITNEEVVNILKIVKTGKSPGCDEIPMEMYKNQTAINALTQVFNICYNTGMIPELWSRGIITPIPKSSTSDPRDPMSYRGITLEPTSYKLYCGVLNSRLTVKLDDLNFIHDEQNGFRSNRNTIDHLSTITTIIETRKMCKMSTFAAFIDFKKAYDTVNRFLLFCKLESIGISSKMLNALKSLYHKVQSCVKVNGNLTQWFDVQCGLKQGCVLSPILFNIFINNLVNEVKSLNVGIPIEEEKICILLYADDIVLLAENESDLQMLLNVLHMWCHTNDISVNLSKSKIIHFRPPSFPRSIYTFMLGNDNIEIADQLTEEQIAEFKEAFSLFDKDGDGTITTKELGTVMRSLGQNPTEAELQDMINEVDADGNGTIDFPEFLTMMARKMKDTDSEEEIRKHSVYEEVDEMIREADIDGDGQVNYEEFVTMMTSK</sequence>
<dbReference type="PANTHER" id="PTHR19446">
    <property type="entry name" value="REVERSE TRANSCRIPTASES"/>
    <property type="match status" value="1"/>
</dbReference>
<keyword evidence="4" id="KW-0505">Motor protein</keyword>
<dbReference type="Gene3D" id="1.10.238.10">
    <property type="entry name" value="EF-hand"/>
    <property type="match status" value="3"/>
</dbReference>
<gene>
    <name evidence="10" type="ORF">MEDL_40128</name>
</gene>
<keyword evidence="2" id="KW-0106">Calcium</keyword>
<dbReference type="InterPro" id="IPR002048">
    <property type="entry name" value="EF_hand_dom"/>
</dbReference>
<evidence type="ECO:0000313" key="10">
    <source>
        <dbReference type="EMBL" id="CAG2227032.1"/>
    </source>
</evidence>
<reference evidence="10" key="1">
    <citation type="submission" date="2021-03" db="EMBL/GenBank/DDBJ databases">
        <authorList>
            <person name="Bekaert M."/>
        </authorList>
    </citation>
    <scope>NUCLEOTIDE SEQUENCE</scope>
</reference>
<dbReference type="FunFam" id="1.10.238.10:FF:000003">
    <property type="entry name" value="Calmodulin A"/>
    <property type="match status" value="1"/>
</dbReference>
<dbReference type="SUPFAM" id="SSF47473">
    <property type="entry name" value="EF-hand"/>
    <property type="match status" value="1"/>
</dbReference>
<dbReference type="GO" id="GO:0005509">
    <property type="term" value="F:calcium ion binding"/>
    <property type="evidence" value="ECO:0007669"/>
    <property type="project" value="InterPro"/>
</dbReference>
<dbReference type="AlphaFoldDB" id="A0A8S3TD34"/>
<dbReference type="CDD" id="cd00051">
    <property type="entry name" value="EFh"/>
    <property type="match status" value="1"/>
</dbReference>
<dbReference type="InterPro" id="IPR043128">
    <property type="entry name" value="Rev_trsase/Diguanyl_cyclase"/>
</dbReference>
<keyword evidence="3" id="KW-0518">Myosin</keyword>
<dbReference type="SUPFAM" id="SSF56672">
    <property type="entry name" value="DNA/RNA polymerases"/>
    <property type="match status" value="1"/>
</dbReference>
<dbReference type="InterPro" id="IPR000477">
    <property type="entry name" value="RT_dom"/>
</dbReference>
<protein>
    <recommendedName>
        <fullName evidence="7">Sulfhydryl light chain</fullName>
    </recommendedName>
</protein>
<evidence type="ECO:0000313" key="11">
    <source>
        <dbReference type="Proteomes" id="UP000683360"/>
    </source>
</evidence>
<dbReference type="Pfam" id="PF13499">
    <property type="entry name" value="EF-hand_7"/>
    <property type="match status" value="1"/>
</dbReference>
<comment type="caution">
    <text evidence="10">The sequence shown here is derived from an EMBL/GenBank/DDBJ whole genome shotgun (WGS) entry which is preliminary data.</text>
</comment>
<dbReference type="InterPro" id="IPR011992">
    <property type="entry name" value="EF-hand-dom_pair"/>
</dbReference>
<keyword evidence="5" id="KW-0514">Muscle protein</keyword>
<dbReference type="PROSITE" id="PS50222">
    <property type="entry name" value="EF_HAND_2"/>
    <property type="match status" value="3"/>
</dbReference>
<evidence type="ECO:0000256" key="7">
    <source>
        <dbReference type="ARBA" id="ARBA00078496"/>
    </source>
</evidence>
<proteinExistence type="predicted"/>
<evidence type="ECO:0000259" key="8">
    <source>
        <dbReference type="PROSITE" id="PS50222"/>
    </source>
</evidence>
<feature type="domain" description="Reverse transcriptase" evidence="9">
    <location>
        <begin position="99"/>
        <end position="357"/>
    </location>
</feature>
<evidence type="ECO:0000256" key="6">
    <source>
        <dbReference type="ARBA" id="ARBA00049593"/>
    </source>
</evidence>
<evidence type="ECO:0000256" key="2">
    <source>
        <dbReference type="ARBA" id="ARBA00022837"/>
    </source>
</evidence>
<feature type="domain" description="EF-hand" evidence="8">
    <location>
        <begin position="407"/>
        <end position="442"/>
    </location>
</feature>
<evidence type="ECO:0000256" key="4">
    <source>
        <dbReference type="ARBA" id="ARBA00023175"/>
    </source>
</evidence>
<evidence type="ECO:0000256" key="5">
    <source>
        <dbReference type="ARBA" id="ARBA00023179"/>
    </source>
</evidence>
<accession>A0A8S3TD34</accession>
<dbReference type="CDD" id="cd01650">
    <property type="entry name" value="RT_nLTR_like"/>
    <property type="match status" value="1"/>
</dbReference>
<dbReference type="Gene3D" id="3.30.70.270">
    <property type="match status" value="1"/>
</dbReference>
<keyword evidence="1" id="KW-0677">Repeat</keyword>
<dbReference type="PROSITE" id="PS50878">
    <property type="entry name" value="RT_POL"/>
    <property type="match status" value="1"/>
</dbReference>
<comment type="function">
    <text evidence="6">In molluscan muscle, calcium regulation is associated with myosin rather than with actin. Muscle myosin contains two types of light chains: the catalytic light chain, essential for ATPase activity, and the regulatory light chain, a calcium-binding protein responsible for Ca(2+) dependent binding and Ca(2+) dependent Mg-ATPase activity.</text>
</comment>
<keyword evidence="11" id="KW-1185">Reference proteome</keyword>
<dbReference type="PROSITE" id="PS00018">
    <property type="entry name" value="EF_HAND_1"/>
    <property type="match status" value="3"/>
</dbReference>
<evidence type="ECO:0000256" key="3">
    <source>
        <dbReference type="ARBA" id="ARBA00023123"/>
    </source>
</evidence>
<dbReference type="OrthoDB" id="6158878at2759"/>